<dbReference type="InterPro" id="IPR053171">
    <property type="entry name" value="Viral_Tip_Attach_Protein"/>
</dbReference>
<dbReference type="Proteomes" id="UP000636811">
    <property type="component" value="Unassembled WGS sequence"/>
</dbReference>
<dbReference type="RefSeq" id="WP_195812673.1">
    <property type="nucleotide sequence ID" value="NZ_JADOBI010000001.1"/>
</dbReference>
<feature type="domain" description="Fibronectin type-III" evidence="1">
    <location>
        <begin position="719"/>
        <end position="788"/>
    </location>
</feature>
<accession>A0ABS0E1S9</accession>
<sequence>MSSGGGGGSTPKLINDNLKSKQFYQVLDLISEGPIYGPVDQNHLSSFLLNKTPVTNANGDVSVNGVSVAWRPGTASQSPINGFGAIQATTIINTAVTQSTPLVRTITDNDVTRVRFNVGVSSLAEQDSKGNQKNTSVTMVLETRTGNSAFQVAQTVTITGKISGEYLEAYVIDAPETKPFDIRVRRITPDSTSDLLTNGTVWNSFVEITDDNLSYPYSAVCGAVIDRDQYTDTPNRTYHLRGLIVDVPDNYDPITRTYNGLWLGGFKSAWTNNPAWIFRALVKNTRYGLARRAGYIDVDDGSLYVLSQFCDQLVDDGYGGKEPRFTLNAYVTEQKSARDLLDDIAGMFRGIALWDGMRFSIMIDRPQDPVSAVTNANVVDGLFSYSSMKRSERYNAVVVSWTDPSNGWEQVKEYYSDDALIDRYGYNETTIEAFGCTSRGQALRTAKWLVESAKLEKEKVTFRMARDAIAFMPGDIIEVMDNDHAATRLGGRIISHSGRVLNVDANVSTLAGNSDTMSIMGSDGKFVKYVISSVSGSAITLSSAPIWVKDGTIFVISAGEVSTRLWRIMGVSEDENNSVYSISATLHNPNKQAIVDEGAVFDVPNDTLNGYRVPNIENLRIINVNSETVQVAATWETATLTKKIVFELYVYSLDGKVVAQYETDQFRYEFYGLDAGAYSLGVRGRNENGMKGAETQISLVIGAPAAPSFIQWTPGFFSADVVPVMSVSATTDTSFEFWYTGEVQASSIANVENEAQFLGRASQWTLHNLKADTTYYMYVRTKNAFGVSGFVEASGKASSDIPGMIDYIDEAIRDSEAFQHLSGQIDTNIEGMLQNALDNDSSVTHQFQQYGEVRADVITISTTVATLDRAFAEQNTLVQAQIGDLTSSVNQKLTATVNSDGTASAFYDVGLQILRNGQYYKTGMSMGIEPSGSDYKSTIAFSADQFGIYTGSTAGSYQLAFAAINGQVFLRSAFIQDASIDNAKIGNFIQSNNYVEGVAGWRLDKGGTFINMGTSGNGGKKSTNVTDSVKDENGVLRTQIGLITGVW</sequence>
<dbReference type="Pfam" id="PF24421">
    <property type="entry name" value="Ig_J"/>
    <property type="match status" value="1"/>
</dbReference>
<reference evidence="2 3" key="1">
    <citation type="submission" date="2020-11" db="EMBL/GenBank/DDBJ databases">
        <title>Taxonomic investigation of Rahnella strains.</title>
        <authorList>
            <person name="Lee S.D."/>
        </authorList>
    </citation>
    <scope>NUCLEOTIDE SEQUENCE [LARGE SCALE GENOMIC DNA]</scope>
    <source>
        <strain evidence="2 3">SAP-17</strain>
    </source>
</reference>
<proteinExistence type="predicted"/>
<dbReference type="Pfam" id="PF24801">
    <property type="entry name" value="FNIII-A_GpJ"/>
    <property type="match status" value="1"/>
</dbReference>
<dbReference type="InterPro" id="IPR055383">
    <property type="entry name" value="FN3-1_GpJ"/>
</dbReference>
<dbReference type="InterPro" id="IPR015406">
    <property type="entry name" value="GpJ_CSF"/>
</dbReference>
<dbReference type="SUPFAM" id="SSF49265">
    <property type="entry name" value="Fibronectin type III"/>
    <property type="match status" value="1"/>
</dbReference>
<dbReference type="SMART" id="SM00060">
    <property type="entry name" value="FN3"/>
    <property type="match status" value="2"/>
</dbReference>
<dbReference type="EMBL" id="JADOBI010000001">
    <property type="protein sequence ID" value="MBF7978138.1"/>
    <property type="molecule type" value="Genomic_DNA"/>
</dbReference>
<organism evidence="2 3">
    <name type="scientific">Rahnella laticis</name>
    <dbReference type="NCBI Taxonomy" id="2787622"/>
    <lineage>
        <taxon>Bacteria</taxon>
        <taxon>Pseudomonadati</taxon>
        <taxon>Pseudomonadota</taxon>
        <taxon>Gammaproteobacteria</taxon>
        <taxon>Enterobacterales</taxon>
        <taxon>Yersiniaceae</taxon>
        <taxon>Rahnella</taxon>
    </lineage>
</organism>
<dbReference type="InterPro" id="IPR032876">
    <property type="entry name" value="J_dom"/>
</dbReference>
<feature type="domain" description="Fibronectin type-III" evidence="1">
    <location>
        <begin position="613"/>
        <end position="691"/>
    </location>
</feature>
<dbReference type="InterPro" id="IPR036116">
    <property type="entry name" value="FN3_sf"/>
</dbReference>
<dbReference type="Pfam" id="PF24489">
    <property type="entry name" value="Ig_J_second"/>
    <property type="match status" value="1"/>
</dbReference>
<name>A0ABS0E1S9_9GAMM</name>
<dbReference type="InterPro" id="IPR003961">
    <property type="entry name" value="FN3_dom"/>
</dbReference>
<protein>
    <submittedName>
        <fullName evidence="2">Host specificity protein J</fullName>
    </submittedName>
</protein>
<dbReference type="Pfam" id="PF09327">
    <property type="entry name" value="Phage_Tail_Tip"/>
    <property type="match status" value="1"/>
</dbReference>
<keyword evidence="3" id="KW-1185">Reference proteome</keyword>
<evidence type="ECO:0000259" key="1">
    <source>
        <dbReference type="SMART" id="SM00060"/>
    </source>
</evidence>
<gene>
    <name evidence="2" type="ORF">IV433_01790</name>
</gene>
<evidence type="ECO:0000313" key="2">
    <source>
        <dbReference type="EMBL" id="MBF7978138.1"/>
    </source>
</evidence>
<dbReference type="PANTHER" id="PTHR36251">
    <property type="entry name" value="FELS-1 PROPHAGE HOST SPECIFICITY PROTEIN-RELATED"/>
    <property type="match status" value="1"/>
</dbReference>
<dbReference type="InterPro" id="IPR055385">
    <property type="entry name" value="GpJ_HDII-ins2"/>
</dbReference>
<evidence type="ECO:0000313" key="3">
    <source>
        <dbReference type="Proteomes" id="UP000636811"/>
    </source>
</evidence>
<comment type="caution">
    <text evidence="2">The sequence shown here is derived from an EMBL/GenBank/DDBJ whole genome shotgun (WGS) entry which is preliminary data.</text>
</comment>
<dbReference type="PANTHER" id="PTHR36251:SF2">
    <property type="entry name" value="GIFSY-2 PROPHAGE HOST SPECIFICITY PROTEIN J, PHAGE LAMBDA"/>
    <property type="match status" value="1"/>
</dbReference>
<dbReference type="InterPro" id="IPR057587">
    <property type="entry name" value="GpJ_Ig_second"/>
</dbReference>
<dbReference type="Pfam" id="PF13550">
    <property type="entry name" value="Phage-tail_3"/>
    <property type="match status" value="1"/>
</dbReference>